<dbReference type="RefSeq" id="WP_136909408.1">
    <property type="nucleotide sequence ID" value="NZ_SWJZ01000112.1"/>
</dbReference>
<gene>
    <name evidence="1" type="ORF">FBT96_18895</name>
</gene>
<name>A0A4U1JL59_RHOCA</name>
<dbReference type="Proteomes" id="UP000310597">
    <property type="component" value="Unassembled WGS sequence"/>
</dbReference>
<dbReference type="EMBL" id="SWJZ01000112">
    <property type="protein sequence ID" value="TKD13778.1"/>
    <property type="molecule type" value="Genomic_DNA"/>
</dbReference>
<organism evidence="1 2">
    <name type="scientific">Rhodobacter capsulatus</name>
    <name type="common">Rhodopseudomonas capsulata</name>
    <dbReference type="NCBI Taxonomy" id="1061"/>
    <lineage>
        <taxon>Bacteria</taxon>
        <taxon>Pseudomonadati</taxon>
        <taxon>Pseudomonadota</taxon>
        <taxon>Alphaproteobacteria</taxon>
        <taxon>Rhodobacterales</taxon>
        <taxon>Rhodobacter group</taxon>
        <taxon>Rhodobacter</taxon>
    </lineage>
</organism>
<evidence type="ECO:0000313" key="2">
    <source>
        <dbReference type="Proteomes" id="UP000310597"/>
    </source>
</evidence>
<accession>A0A4U1JL59</accession>
<dbReference type="AlphaFoldDB" id="A0A4U1JL59"/>
<reference evidence="1 2" key="1">
    <citation type="submission" date="2019-04" db="EMBL/GenBank/DDBJ databases">
        <title>Draft Whole-Genome sequence of the purple photosynthetic bacterium Rhodobacter capsulatus SP108 with an indigenous class A beta-lactamase.</title>
        <authorList>
            <person name="Robertson S."/>
            <person name="Meyer T.E."/>
            <person name="Kyndt J.A."/>
        </authorList>
    </citation>
    <scope>NUCLEOTIDE SEQUENCE [LARGE SCALE GENOMIC DNA]</scope>
    <source>
        <strain evidence="1 2">SP108</strain>
    </source>
</reference>
<evidence type="ECO:0000313" key="1">
    <source>
        <dbReference type="EMBL" id="TKD13778.1"/>
    </source>
</evidence>
<sequence length="607" mass="68509">MASDIYRDSLSAWNALSRVGGLETDGRDEDLVEIIHKQLDATALNLESALANAPIAQFLSALFFSIQPFASMFRDILLFFEKSNAVEGQSQLRISVGDEFLEFRHFEEFLESWSKIDVLLDVPALDRADAFILNTLRIDFGGYEFLKNALEREKPPNTGFPDVDDWLREYDVGRYAPFPSSLLSEHFPKGLSDAVSLVQAAISIIRQRGLTRSKMMKEHRDRSYASVAEEALHPWTIAQNETDYWLRSHVGFLANILKLPEEEQQRFASVASVRFAQFPRLSIPGTIEARDLERLLSLPAWKQRYETYGVWIATQIIRALEGHDVAVNIDNGELKFAFAEARIADVKTSMPESCIYAEKRVPIVDPVGKSRKNAVQPDFSLWKKGTNGEDCVLVVEVKHYKKRSRRNFRDVLIDYSRAHPQAHVVLVNYGPVGEKISDLPIEIQNRCEMIGPLTPETHKALTNFQEMVSDKVGEPVLKWQSTGPAPAHEIVALDVSLSMSSILASSEFRYFLSSTLEADATIALIDQDVRAICRASEFNRWVSENELGQSTSLAAPVEELFSRYSPIIVITDEDGLRSLENLNSESILNPLGDARNVIFVRLNRQIQ</sequence>
<comment type="caution">
    <text evidence="1">The sequence shown here is derived from an EMBL/GenBank/DDBJ whole genome shotgun (WGS) entry which is preliminary data.</text>
</comment>
<proteinExistence type="predicted"/>
<protein>
    <submittedName>
        <fullName evidence="1">Uncharacterized protein</fullName>
    </submittedName>
</protein>
<dbReference type="OrthoDB" id="8362946at2"/>